<proteinExistence type="predicted"/>
<comment type="caution">
    <text evidence="1">The sequence shown here is derived from an EMBL/GenBank/DDBJ whole genome shotgun (WGS) entry which is preliminary data.</text>
</comment>
<dbReference type="Gene3D" id="1.10.3210.10">
    <property type="entry name" value="Hypothetical protein af1432"/>
    <property type="match status" value="1"/>
</dbReference>
<dbReference type="Proteomes" id="UP001597295">
    <property type="component" value="Unassembled WGS sequence"/>
</dbReference>
<gene>
    <name evidence="1" type="ORF">ACFSM5_21560</name>
</gene>
<sequence length="215" mass="23716">MPAIDKKPPRAWVRLPSGRRLNLLDPTPLDFEPSDLALGSARTFRWGGHSIWPWPLSVAQHAMSVLAIGRQQLGDKMTPKLALAFLLHDASECLGVCFDPISPLKPFLGPGYAALDKALQGVVHTRFGLPSVLPDAWKKPIKKADRLAAAAEAVFVAGWSEQECREALQIKLPLLEEDPLQERFGMRPWEPWTPAVAAERFAAELEGLVDLSSRT</sequence>
<evidence type="ECO:0000313" key="2">
    <source>
        <dbReference type="Proteomes" id="UP001597295"/>
    </source>
</evidence>
<evidence type="ECO:0000313" key="1">
    <source>
        <dbReference type="EMBL" id="MFD2265504.1"/>
    </source>
</evidence>
<reference evidence="2" key="1">
    <citation type="journal article" date="2019" name="Int. J. Syst. Evol. Microbiol.">
        <title>The Global Catalogue of Microorganisms (GCM) 10K type strain sequencing project: providing services to taxonomists for standard genome sequencing and annotation.</title>
        <authorList>
            <consortium name="The Broad Institute Genomics Platform"/>
            <consortium name="The Broad Institute Genome Sequencing Center for Infectious Disease"/>
            <person name="Wu L."/>
            <person name="Ma J."/>
        </authorList>
    </citation>
    <scope>NUCLEOTIDE SEQUENCE [LARGE SCALE GENOMIC DNA]</scope>
    <source>
        <strain evidence="2">CGMCC 1.19062</strain>
    </source>
</reference>
<protein>
    <submittedName>
        <fullName evidence="1">Phosphohydrolase</fullName>
    </submittedName>
</protein>
<dbReference type="EMBL" id="JBHUIP010000016">
    <property type="protein sequence ID" value="MFD2265504.1"/>
    <property type="molecule type" value="Genomic_DNA"/>
</dbReference>
<dbReference type="SUPFAM" id="SSF109604">
    <property type="entry name" value="HD-domain/PDEase-like"/>
    <property type="match status" value="1"/>
</dbReference>
<accession>A0ABW5DWY3</accession>
<organism evidence="1 2">
    <name type="scientific">Lacibacterium aquatile</name>
    <dbReference type="NCBI Taxonomy" id="1168082"/>
    <lineage>
        <taxon>Bacteria</taxon>
        <taxon>Pseudomonadati</taxon>
        <taxon>Pseudomonadota</taxon>
        <taxon>Alphaproteobacteria</taxon>
        <taxon>Rhodospirillales</taxon>
        <taxon>Rhodospirillaceae</taxon>
    </lineage>
</organism>
<name>A0ABW5DWY3_9PROT</name>
<keyword evidence="2" id="KW-1185">Reference proteome</keyword>
<dbReference type="RefSeq" id="WP_379878914.1">
    <property type="nucleotide sequence ID" value="NZ_JBHUIP010000016.1"/>
</dbReference>